<dbReference type="InterPro" id="IPR000257">
    <property type="entry name" value="Uroporphyrinogen_deCOase"/>
</dbReference>
<dbReference type="InterPro" id="IPR038071">
    <property type="entry name" value="UROD/MetE-like_sf"/>
</dbReference>
<dbReference type="PANTHER" id="PTHR47099">
    <property type="entry name" value="METHYLCOBAMIDE:COM METHYLTRANSFERASE MTBA"/>
    <property type="match status" value="1"/>
</dbReference>
<dbReference type="AlphaFoldDB" id="A0A2G6E8E6"/>
<dbReference type="PANTHER" id="PTHR47099:SF1">
    <property type="entry name" value="METHYLCOBAMIDE:COM METHYLTRANSFERASE MTBA"/>
    <property type="match status" value="1"/>
</dbReference>
<name>A0A2G6E8E6_9BACT</name>
<protein>
    <submittedName>
        <fullName evidence="2">Uroporphyrinogen decarboxylase</fullName>
    </submittedName>
</protein>
<evidence type="ECO:0000313" key="3">
    <source>
        <dbReference type="Proteomes" id="UP000229740"/>
    </source>
</evidence>
<comment type="caution">
    <text evidence="2">The sequence shown here is derived from an EMBL/GenBank/DDBJ whole genome shotgun (WGS) entry which is preliminary data.</text>
</comment>
<evidence type="ECO:0000313" key="2">
    <source>
        <dbReference type="EMBL" id="PID58363.1"/>
    </source>
</evidence>
<dbReference type="GO" id="GO:0004853">
    <property type="term" value="F:uroporphyrinogen decarboxylase activity"/>
    <property type="evidence" value="ECO:0007669"/>
    <property type="project" value="InterPro"/>
</dbReference>
<sequence>MDKTEKIRAVLNGQILTPPAYAFWTHFPGIDLDPELLADRTYDFFRHYDIDFIKVMSNGMYAVEDFGCVCDFSAIASGGVAKIVKSPIMQREDWERIEPATLQAGALKRELSSLQLLLKKVKGQAPVVFTVFSPLTIANKLSKNQLLSHIKQGETDGIHQALRAIAETTAALSAKAIESGAAGIFLATQLSSYAYMTEEQYRIFGVPYDQQVLASAKEGWFNILHLHGDAVMFQLLKDYPVQALNWHVWETPPALSEAQKLTSKCLLGGIERSDVTQGRKAAVQRRIHQSLQETGGSRHIISPGCGIRYPLREEILMYIHEIIHHSGQ</sequence>
<dbReference type="Proteomes" id="UP000229740">
    <property type="component" value="Unassembled WGS sequence"/>
</dbReference>
<gene>
    <name evidence="2" type="ORF">CSB45_04660</name>
</gene>
<feature type="domain" description="Uroporphyrinogen decarboxylase (URO-D)" evidence="1">
    <location>
        <begin position="26"/>
        <end position="324"/>
    </location>
</feature>
<evidence type="ECO:0000259" key="1">
    <source>
        <dbReference type="Pfam" id="PF01208"/>
    </source>
</evidence>
<accession>A0A2G6E8E6</accession>
<dbReference type="SUPFAM" id="SSF51726">
    <property type="entry name" value="UROD/MetE-like"/>
    <property type="match status" value="1"/>
</dbReference>
<dbReference type="EMBL" id="PDPS01000023">
    <property type="protein sequence ID" value="PID58363.1"/>
    <property type="molecule type" value="Genomic_DNA"/>
</dbReference>
<organism evidence="2 3">
    <name type="scientific">candidate division KSB3 bacterium</name>
    <dbReference type="NCBI Taxonomy" id="2044937"/>
    <lineage>
        <taxon>Bacteria</taxon>
        <taxon>candidate division KSB3</taxon>
    </lineage>
</organism>
<reference evidence="2 3" key="1">
    <citation type="submission" date="2017-10" db="EMBL/GenBank/DDBJ databases">
        <title>Novel microbial diversity and functional potential in the marine mammal oral microbiome.</title>
        <authorList>
            <person name="Dudek N.K."/>
            <person name="Sun C.L."/>
            <person name="Burstein D."/>
            <person name="Kantor R.S."/>
            <person name="Aliaga Goltsman D.S."/>
            <person name="Bik E.M."/>
            <person name="Thomas B.C."/>
            <person name="Banfield J.F."/>
            <person name="Relman D.A."/>
        </authorList>
    </citation>
    <scope>NUCLEOTIDE SEQUENCE [LARGE SCALE GENOMIC DNA]</scope>
    <source>
        <strain evidence="2">DOLZORAL124_49_17</strain>
    </source>
</reference>
<dbReference type="Pfam" id="PF01208">
    <property type="entry name" value="URO-D"/>
    <property type="match status" value="1"/>
</dbReference>
<dbReference type="GO" id="GO:0006779">
    <property type="term" value="P:porphyrin-containing compound biosynthetic process"/>
    <property type="evidence" value="ECO:0007669"/>
    <property type="project" value="InterPro"/>
</dbReference>
<dbReference type="InterPro" id="IPR052024">
    <property type="entry name" value="Methanogen_methyltrans"/>
</dbReference>
<proteinExistence type="predicted"/>
<dbReference type="Gene3D" id="3.20.20.210">
    <property type="match status" value="1"/>
</dbReference>